<sequence>MQGERPFLFTSQHTFMPLAAFAQGPLSFHQPGDVPHSHDDHHWCKSVLRAFQVHNARGVTSAPSTSSCGSRNRYATSVQPDANSLTTERDGDARGAVAGHHRLLEAECYGKNGRRRAGGDQEAAHSMMDWNFVAIWTSQKCYFCGGLFFYSHGFYFTMDGGTLPLQLVGVREIGRFT</sequence>
<evidence type="ECO:0000313" key="1">
    <source>
        <dbReference type="EMBL" id="CAD7702974.1"/>
    </source>
</evidence>
<protein>
    <submittedName>
        <fullName evidence="1">Uncharacterized protein</fullName>
    </submittedName>
</protein>
<accession>A0A8S1J6U0</accession>
<reference evidence="1" key="1">
    <citation type="submission" date="2020-12" db="EMBL/GenBank/DDBJ databases">
        <authorList>
            <person name="Iha C."/>
        </authorList>
    </citation>
    <scope>NUCLEOTIDE SEQUENCE</scope>
</reference>
<gene>
    <name evidence="1" type="ORF">OSTQU699_LOCUS8331</name>
</gene>
<comment type="caution">
    <text evidence="1">The sequence shown here is derived from an EMBL/GenBank/DDBJ whole genome shotgun (WGS) entry which is preliminary data.</text>
</comment>
<dbReference type="AlphaFoldDB" id="A0A8S1J6U0"/>
<keyword evidence="2" id="KW-1185">Reference proteome</keyword>
<evidence type="ECO:0000313" key="2">
    <source>
        <dbReference type="Proteomes" id="UP000708148"/>
    </source>
</evidence>
<name>A0A8S1J6U0_9CHLO</name>
<dbReference type="EMBL" id="CAJHUC010002018">
    <property type="protein sequence ID" value="CAD7702974.1"/>
    <property type="molecule type" value="Genomic_DNA"/>
</dbReference>
<dbReference type="Proteomes" id="UP000708148">
    <property type="component" value="Unassembled WGS sequence"/>
</dbReference>
<organism evidence="1 2">
    <name type="scientific">Ostreobium quekettii</name>
    <dbReference type="NCBI Taxonomy" id="121088"/>
    <lineage>
        <taxon>Eukaryota</taxon>
        <taxon>Viridiplantae</taxon>
        <taxon>Chlorophyta</taxon>
        <taxon>core chlorophytes</taxon>
        <taxon>Ulvophyceae</taxon>
        <taxon>TCBD clade</taxon>
        <taxon>Bryopsidales</taxon>
        <taxon>Ostreobineae</taxon>
        <taxon>Ostreobiaceae</taxon>
        <taxon>Ostreobium</taxon>
    </lineage>
</organism>
<proteinExistence type="predicted"/>